<sequence>MNSGVSIMSAFNYYKVGGSLPSDIPSYVKRQADEELYQGLKNGDFCCVFNSRQMGKSSLRVQTREKLEYTGIRCTSIDMTTIGSCESTAENFYAGITFELWNGFFDDSSTFSQWWENHIFLSPVQRLSQFIDKVLLTKLPQDIVIFIDEIDNLINRETKDEFLEFIRACYNQRAEKTEYKRVTFCLLGVVTPSDLKDKMGTPFNIGRTIELTGFKIQEVIPSLSQGLLEKVDDPEIVLEQILYWTGGQPFLTQKLCKLIIEKAETRKPNINNLVQNYIIKNWEFQDEPEHLRTIRNRLIAEKELIYKKLEIYRQILRSYSIDTDDTPEKMALRLSGLVVKQQGKMSIYNPIYEKVFNEDWIDKQLSLISVSPSSEINSDSKNIKFLNKFLSHGVLATIAIILSVISGTSLSFSYIIIDSNPWQLAFNQNGMGVIYEFIRTCFLLMLEVYLVGYEFKQDVIHLILDKKFVFRRKVMFSIALIFLTIVLFHHLWYAPHELLANDQVSNNEYFDSYLLPYICYLPYSLINFICIGSVLANLSINIVIEDCKRIGLKMQEYKNYLGEISKDSGKYTAEDISVINQGIIQQLKQIYLEFGRKTQPHLNLFLGIQIAISTLDTSNFSKSAYTWTQLFLTFSLVPPISTLILWGLLGYNKILDQTNEVLFNLNCDFSEIEKKYNPLNLLKKIFISNFFFWIICIIFLLKIIYLIFTSYFKWSS</sequence>
<dbReference type="Proteomes" id="UP001517388">
    <property type="component" value="Unassembled WGS sequence"/>
</dbReference>
<comment type="caution">
    <text evidence="1">The sequence shown here is derived from an EMBL/GenBank/DDBJ whole genome shotgun (WGS) entry which is preliminary data.</text>
</comment>
<name>A0ACC7S176_DOLFA</name>
<accession>A0ACC7S176</accession>
<evidence type="ECO:0000313" key="1">
    <source>
        <dbReference type="EMBL" id="MTJ42217.1"/>
    </source>
</evidence>
<reference evidence="2" key="1">
    <citation type="journal article" date="2020" name="Toxins">
        <title>Phylogenomic Analysis of Secondary Metabolism in the Toxic Cyanobacterial Genera Anabaena, Dolichospermum and Aphanizomenon.</title>
        <authorList>
            <person name="Oesterholm J."/>
            <person name="Popin R.V."/>
            <person name="Fewer D.P."/>
            <person name="Sivonen K."/>
        </authorList>
    </citation>
    <scope>NUCLEOTIDE SEQUENCE [LARGE SCALE GENOMIC DNA]</scope>
    <source>
        <strain evidence="2">UHCC 0037</strain>
    </source>
</reference>
<gene>
    <name evidence="1" type="ORF">FJR39_02795</name>
</gene>
<organism evidence="1 2">
    <name type="scientific">Dolichospermum flos-aquae UHCC 0037</name>
    <dbReference type="NCBI Taxonomy" id="2590026"/>
    <lineage>
        <taxon>Bacteria</taxon>
        <taxon>Bacillati</taxon>
        <taxon>Cyanobacteriota</taxon>
        <taxon>Cyanophyceae</taxon>
        <taxon>Nostocales</taxon>
        <taxon>Aphanizomenonaceae</taxon>
        <taxon>Dolichospermum</taxon>
    </lineage>
</organism>
<protein>
    <submittedName>
        <fullName evidence="1">Uncharacterized protein</fullName>
    </submittedName>
</protein>
<keyword evidence="2" id="KW-1185">Reference proteome</keyword>
<proteinExistence type="predicted"/>
<dbReference type="EMBL" id="VILF01000001">
    <property type="protein sequence ID" value="MTJ42217.1"/>
    <property type="molecule type" value="Genomic_DNA"/>
</dbReference>
<evidence type="ECO:0000313" key="2">
    <source>
        <dbReference type="Proteomes" id="UP001517388"/>
    </source>
</evidence>